<comment type="caution">
    <text evidence="1">The sequence shown here is derived from an EMBL/GenBank/DDBJ whole genome shotgun (WGS) entry which is preliminary data.</text>
</comment>
<accession>A0A4Z0NV27</accession>
<protein>
    <submittedName>
        <fullName evidence="1">Uncharacterized protein</fullName>
    </submittedName>
</protein>
<gene>
    <name evidence="1" type="ORF">EU555_04770</name>
</gene>
<dbReference type="AlphaFoldDB" id="A0A4Z0NV27"/>
<dbReference type="OrthoDB" id="9877732at2"/>
<sequence>MSSLHQRSTARLPATSPTRLPLVPREIYASYAEAMTGMLRVRIKAERPTKTSESLPAAGSFYT</sequence>
<name>A0A4Z0NV27_9HYPH</name>
<dbReference type="Proteomes" id="UP000297535">
    <property type="component" value="Unassembled WGS sequence"/>
</dbReference>
<proteinExistence type="predicted"/>
<keyword evidence="2" id="KW-1185">Reference proteome</keyword>
<organism evidence="1 2">
    <name type="scientific">Methylobacterium nonmethylotrophicum</name>
    <dbReference type="NCBI Taxonomy" id="1141884"/>
    <lineage>
        <taxon>Bacteria</taxon>
        <taxon>Pseudomonadati</taxon>
        <taxon>Pseudomonadota</taxon>
        <taxon>Alphaproteobacteria</taxon>
        <taxon>Hyphomicrobiales</taxon>
        <taxon>Methylobacteriaceae</taxon>
        <taxon>Methylobacterium</taxon>
    </lineage>
</organism>
<evidence type="ECO:0000313" key="1">
    <source>
        <dbReference type="EMBL" id="TGE01423.1"/>
    </source>
</evidence>
<evidence type="ECO:0000313" key="2">
    <source>
        <dbReference type="Proteomes" id="UP000297535"/>
    </source>
</evidence>
<dbReference type="EMBL" id="SRLB01000003">
    <property type="protein sequence ID" value="TGE01423.1"/>
    <property type="molecule type" value="Genomic_DNA"/>
</dbReference>
<reference evidence="1 2" key="1">
    <citation type="submission" date="2019-04" db="EMBL/GenBank/DDBJ databases">
        <authorList>
            <person name="Feng G."/>
            <person name="Zhu H."/>
        </authorList>
    </citation>
    <scope>NUCLEOTIDE SEQUENCE [LARGE SCALE GENOMIC DNA]</scope>
    <source>
        <strain evidence="1 2">6HR-1</strain>
    </source>
</reference>